<protein>
    <submittedName>
        <fullName evidence="1">Uncharacterized protein</fullName>
    </submittedName>
</protein>
<organism evidence="1 2">
    <name type="scientific">Bauhinia variegata</name>
    <name type="common">Purple orchid tree</name>
    <name type="synonym">Phanera variegata</name>
    <dbReference type="NCBI Taxonomy" id="167791"/>
    <lineage>
        <taxon>Eukaryota</taxon>
        <taxon>Viridiplantae</taxon>
        <taxon>Streptophyta</taxon>
        <taxon>Embryophyta</taxon>
        <taxon>Tracheophyta</taxon>
        <taxon>Spermatophyta</taxon>
        <taxon>Magnoliopsida</taxon>
        <taxon>eudicotyledons</taxon>
        <taxon>Gunneridae</taxon>
        <taxon>Pentapetalae</taxon>
        <taxon>rosids</taxon>
        <taxon>fabids</taxon>
        <taxon>Fabales</taxon>
        <taxon>Fabaceae</taxon>
        <taxon>Cercidoideae</taxon>
        <taxon>Cercideae</taxon>
        <taxon>Bauhiniinae</taxon>
        <taxon>Bauhinia</taxon>
    </lineage>
</organism>
<reference evidence="1 2" key="1">
    <citation type="journal article" date="2022" name="DNA Res.">
        <title>Chromosomal-level genome assembly of the orchid tree Bauhinia variegata (Leguminosae; Cercidoideae) supports the allotetraploid origin hypothesis of Bauhinia.</title>
        <authorList>
            <person name="Zhong Y."/>
            <person name="Chen Y."/>
            <person name="Zheng D."/>
            <person name="Pang J."/>
            <person name="Liu Y."/>
            <person name="Luo S."/>
            <person name="Meng S."/>
            <person name="Qian L."/>
            <person name="Wei D."/>
            <person name="Dai S."/>
            <person name="Zhou R."/>
        </authorList>
    </citation>
    <scope>NUCLEOTIDE SEQUENCE [LARGE SCALE GENOMIC DNA]</scope>
    <source>
        <strain evidence="1">BV-YZ2020</strain>
    </source>
</reference>
<proteinExistence type="predicted"/>
<gene>
    <name evidence="1" type="ORF">L6164_037519</name>
</gene>
<evidence type="ECO:0000313" key="1">
    <source>
        <dbReference type="EMBL" id="KAI4297637.1"/>
    </source>
</evidence>
<dbReference type="EMBL" id="CM039439">
    <property type="protein sequence ID" value="KAI4297637.1"/>
    <property type="molecule type" value="Genomic_DNA"/>
</dbReference>
<evidence type="ECO:0000313" key="2">
    <source>
        <dbReference type="Proteomes" id="UP000828941"/>
    </source>
</evidence>
<comment type="caution">
    <text evidence="1">The sequence shown here is derived from an EMBL/GenBank/DDBJ whole genome shotgun (WGS) entry which is preliminary data.</text>
</comment>
<name>A0ACB9KKF2_BAUVA</name>
<accession>A0ACB9KKF2</accession>
<sequence>MFTRVGFYISYKLNGVSEDVIQLRLFPLFVKDKARDWLDSLAKGSISTWADLNENLLSDAWEHYNEILRQCPYHSFEFWIQVQSFYNGLLSHARSMVYATAGGGLNYKTPEQA</sequence>
<dbReference type="Proteomes" id="UP000828941">
    <property type="component" value="Chromosome 14"/>
</dbReference>
<keyword evidence="2" id="KW-1185">Reference proteome</keyword>